<evidence type="ECO:0000256" key="8">
    <source>
        <dbReference type="RuleBase" id="RU003426"/>
    </source>
</evidence>
<evidence type="ECO:0000313" key="12">
    <source>
        <dbReference type="Proteomes" id="UP000095023"/>
    </source>
</evidence>
<keyword evidence="3 7" id="KW-0479">Metal-binding</keyword>
<feature type="binding site" evidence="7">
    <location>
        <position position="271"/>
    </location>
    <ligand>
        <name>a divalent metal cation</name>
        <dbReference type="ChEBI" id="CHEBI:60240"/>
    </ligand>
</feature>
<feature type="binding site" evidence="6">
    <location>
        <position position="479"/>
    </location>
    <ligand>
        <name>(S)-malate</name>
        <dbReference type="ChEBI" id="CHEBI:15589"/>
    </ligand>
</feature>
<evidence type="ECO:0000259" key="10">
    <source>
        <dbReference type="SMART" id="SM01274"/>
    </source>
</evidence>
<feature type="domain" description="Malic enzyme N-terminal" evidence="10">
    <location>
        <begin position="104"/>
        <end position="285"/>
    </location>
</feature>
<feature type="binding site" evidence="7">
    <location>
        <position position="270"/>
    </location>
    <ligand>
        <name>a divalent metal cation</name>
        <dbReference type="ChEBI" id="CHEBI:60240"/>
    </ligand>
</feature>
<keyword evidence="8" id="KW-0560">Oxidoreductase</keyword>
<organism evidence="11 12">
    <name type="scientific">Tortispora caseinolytica NRRL Y-17796</name>
    <dbReference type="NCBI Taxonomy" id="767744"/>
    <lineage>
        <taxon>Eukaryota</taxon>
        <taxon>Fungi</taxon>
        <taxon>Dikarya</taxon>
        <taxon>Ascomycota</taxon>
        <taxon>Saccharomycotina</taxon>
        <taxon>Trigonopsidomycetes</taxon>
        <taxon>Trigonopsidales</taxon>
        <taxon>Trigonopsidaceae</taxon>
        <taxon>Tortispora</taxon>
    </lineage>
</organism>
<comment type="cofactor">
    <cofactor evidence="1">
        <name>Mn(2+)</name>
        <dbReference type="ChEBI" id="CHEBI:29035"/>
    </cofactor>
</comment>
<keyword evidence="4" id="KW-0520">NAD</keyword>
<dbReference type="InterPro" id="IPR012301">
    <property type="entry name" value="Malic_N_dom"/>
</dbReference>
<feature type="active site" description="Proton donor" evidence="5">
    <location>
        <position position="127"/>
    </location>
</feature>
<dbReference type="PROSITE" id="PS00331">
    <property type="entry name" value="MALIC_ENZYMES"/>
    <property type="match status" value="1"/>
</dbReference>
<dbReference type="GO" id="GO:0004471">
    <property type="term" value="F:malate dehydrogenase (decarboxylating) (NAD+) activity"/>
    <property type="evidence" value="ECO:0007669"/>
    <property type="project" value="TreeGrafter"/>
</dbReference>
<dbReference type="GO" id="GO:0006520">
    <property type="term" value="P:amino acid metabolic process"/>
    <property type="evidence" value="ECO:0007669"/>
    <property type="project" value="EnsemblFungi"/>
</dbReference>
<evidence type="ECO:0000256" key="2">
    <source>
        <dbReference type="ARBA" id="ARBA00008785"/>
    </source>
</evidence>
<dbReference type="SUPFAM" id="SSF51735">
    <property type="entry name" value="NAD(P)-binding Rossmann-fold domains"/>
    <property type="match status" value="1"/>
</dbReference>
<evidence type="ECO:0000256" key="3">
    <source>
        <dbReference type="ARBA" id="ARBA00022723"/>
    </source>
</evidence>
<dbReference type="SUPFAM" id="SSF53223">
    <property type="entry name" value="Aminoacid dehydrogenase-like, N-terminal domain"/>
    <property type="match status" value="1"/>
</dbReference>
<sequence length="588" mass="64820">MFKFVRSARSASRTLTTSAPGPDVRGRLSVSKPLLCNVSGKTLLDNPDFNKGSAFTDDERAEFDLHGLLPLEKHSLEVQVLRAYSQFQRRPTPLHKNTFLTSLKYQNTVLYYRLILDHLKEMMGIIYTPTQGEYIENYSRLFRRPDGCFLDIYHPELIETALSRWGGPDDIDYIVVSDSEGILGIGDQGVGGIGICTAKLALVTLCGGLHPSRALPVVLDTGTDNERLLNDPLYLGLRRHRVRGHRYDDFVDAFMTAVKKKFPNAIVHFEDFGLNNAYRLLHKYADTHPCFNDDIQGTGAVTAAALLAALKSDNKQLDEARIVVFGAGSGGMGVVQMFYDVMLNSGVDAETAKKNIYLVDRPGLLTKSMGEKLTPAQAIFAADDDIVTGFDPTNLTEIIGHIKPHVLVGTSTKAGAFTEEVVREMTKHVDKPIIFPLSNPTKLCEAVPADVLEWSDNKALVATGSPFEPVNGRAIAENNNCFVFPGIGFGSVLANASKITLNMILAAVYALSEMAPILKDSQHGALLPDVSDIRDVSAVVATNVLRAAVKDGVSRVDPQSIPETYDDCLEWVRDQMWKPEYRRLERVY</sequence>
<dbReference type="GO" id="GO:0046872">
    <property type="term" value="F:metal ion binding"/>
    <property type="evidence" value="ECO:0007669"/>
    <property type="project" value="UniProtKB-KW"/>
</dbReference>
<dbReference type="NCBIfam" id="NF010052">
    <property type="entry name" value="PRK13529.1"/>
    <property type="match status" value="1"/>
</dbReference>
<dbReference type="GO" id="GO:0006108">
    <property type="term" value="P:malate metabolic process"/>
    <property type="evidence" value="ECO:0007669"/>
    <property type="project" value="TreeGrafter"/>
</dbReference>
<dbReference type="Gene3D" id="3.40.50.10380">
    <property type="entry name" value="Malic enzyme, N-terminal domain"/>
    <property type="match status" value="1"/>
</dbReference>
<dbReference type="InterPro" id="IPR012302">
    <property type="entry name" value="Malic_NAD-bd"/>
</dbReference>
<evidence type="ECO:0000256" key="6">
    <source>
        <dbReference type="PIRSR" id="PIRSR000106-2"/>
    </source>
</evidence>
<dbReference type="InterPro" id="IPR037062">
    <property type="entry name" value="Malic_N_dom_sf"/>
</dbReference>
<dbReference type="Proteomes" id="UP000095023">
    <property type="component" value="Unassembled WGS sequence"/>
</dbReference>
<dbReference type="Pfam" id="PF00390">
    <property type="entry name" value="malic"/>
    <property type="match status" value="1"/>
</dbReference>
<feature type="active site" description="Proton acceptor" evidence="5">
    <location>
        <position position="199"/>
    </location>
</feature>
<dbReference type="SMART" id="SM00919">
    <property type="entry name" value="Malic_M"/>
    <property type="match status" value="1"/>
</dbReference>
<dbReference type="Gene3D" id="3.40.50.720">
    <property type="entry name" value="NAD(P)-binding Rossmann-like Domain"/>
    <property type="match status" value="1"/>
</dbReference>
<dbReference type="GO" id="GO:0051287">
    <property type="term" value="F:NAD binding"/>
    <property type="evidence" value="ECO:0007669"/>
    <property type="project" value="InterPro"/>
</dbReference>
<dbReference type="PANTHER" id="PTHR23406">
    <property type="entry name" value="MALIC ENZYME-RELATED"/>
    <property type="match status" value="1"/>
</dbReference>
<dbReference type="AlphaFoldDB" id="A0A1E4TB55"/>
<dbReference type="InterPro" id="IPR001891">
    <property type="entry name" value="Malic_OxRdtase"/>
</dbReference>
<dbReference type="InterPro" id="IPR046346">
    <property type="entry name" value="Aminoacid_DH-like_N_sf"/>
</dbReference>
<keyword evidence="12" id="KW-1185">Reference proteome</keyword>
<dbReference type="InterPro" id="IPR015884">
    <property type="entry name" value="Malic_enzyme_CS"/>
</dbReference>
<dbReference type="PANTHER" id="PTHR23406:SF34">
    <property type="entry name" value="NAD-DEPENDENT MALIC ENZYME, MITOCHONDRIAL"/>
    <property type="match status" value="1"/>
</dbReference>
<accession>A0A1E4TB55</accession>
<evidence type="ECO:0000256" key="5">
    <source>
        <dbReference type="PIRSR" id="PIRSR000106-1"/>
    </source>
</evidence>
<feature type="binding site" evidence="6">
    <location>
        <position position="439"/>
    </location>
    <ligand>
        <name>(S)-malate</name>
        <dbReference type="ChEBI" id="CHEBI:15589"/>
    </ligand>
</feature>
<name>A0A1E4TB55_9ASCO</name>
<evidence type="ECO:0000313" key="11">
    <source>
        <dbReference type="EMBL" id="ODV88969.1"/>
    </source>
</evidence>
<protein>
    <recommendedName>
        <fullName evidence="8">Malic enzyme</fullName>
    </recommendedName>
</protein>
<gene>
    <name evidence="11" type="ORF">CANCADRAFT_32377</name>
</gene>
<dbReference type="PIRSF" id="PIRSF000106">
    <property type="entry name" value="ME"/>
    <property type="match status" value="1"/>
</dbReference>
<feature type="binding site" evidence="7">
    <location>
        <position position="294"/>
    </location>
    <ligand>
        <name>a divalent metal cation</name>
        <dbReference type="ChEBI" id="CHEBI:60240"/>
    </ligand>
</feature>
<evidence type="ECO:0000256" key="4">
    <source>
        <dbReference type="ARBA" id="ARBA00023027"/>
    </source>
</evidence>
<dbReference type="SMART" id="SM01274">
    <property type="entry name" value="malic"/>
    <property type="match status" value="1"/>
</dbReference>
<proteinExistence type="inferred from homology"/>
<dbReference type="Pfam" id="PF03949">
    <property type="entry name" value="Malic_M"/>
    <property type="match status" value="1"/>
</dbReference>
<dbReference type="EMBL" id="KV453843">
    <property type="protein sequence ID" value="ODV88969.1"/>
    <property type="molecule type" value="Genomic_DNA"/>
</dbReference>
<comment type="similarity">
    <text evidence="2 8">Belongs to the malic enzymes family.</text>
</comment>
<evidence type="ECO:0000259" key="9">
    <source>
        <dbReference type="SMART" id="SM00919"/>
    </source>
</evidence>
<feature type="domain" description="Malic enzyme NAD-binding" evidence="9">
    <location>
        <begin position="295"/>
        <end position="549"/>
    </location>
</feature>
<dbReference type="GO" id="GO:0005739">
    <property type="term" value="C:mitochondrion"/>
    <property type="evidence" value="ECO:0007669"/>
    <property type="project" value="EnsemblFungi"/>
</dbReference>
<evidence type="ECO:0000256" key="1">
    <source>
        <dbReference type="ARBA" id="ARBA00001936"/>
    </source>
</evidence>
<dbReference type="FunFam" id="3.40.50.10380:FF:000001">
    <property type="entry name" value="NAD-dependent malic enzyme"/>
    <property type="match status" value="1"/>
</dbReference>
<dbReference type="OrthoDB" id="5365701at2759"/>
<comment type="cofactor">
    <cofactor evidence="7">
        <name>Mg(2+)</name>
        <dbReference type="ChEBI" id="CHEBI:18420"/>
    </cofactor>
    <cofactor evidence="7">
        <name>Mn(2+)</name>
        <dbReference type="ChEBI" id="CHEBI:29035"/>
    </cofactor>
    <text evidence="7">Divalent metal cations. Prefers magnesium or manganese.</text>
</comment>
<dbReference type="PRINTS" id="PR00072">
    <property type="entry name" value="MALOXRDTASE"/>
</dbReference>
<evidence type="ECO:0000256" key="7">
    <source>
        <dbReference type="PIRSR" id="PIRSR000106-3"/>
    </source>
</evidence>
<dbReference type="InterPro" id="IPR036291">
    <property type="entry name" value="NAD(P)-bd_dom_sf"/>
</dbReference>
<dbReference type="GO" id="GO:0005829">
    <property type="term" value="C:cytosol"/>
    <property type="evidence" value="ECO:0007669"/>
    <property type="project" value="TreeGrafter"/>
</dbReference>
<reference evidence="12" key="1">
    <citation type="submission" date="2016-02" db="EMBL/GenBank/DDBJ databases">
        <title>Comparative genomics of biotechnologically important yeasts.</title>
        <authorList>
            <consortium name="DOE Joint Genome Institute"/>
            <person name="Riley R."/>
            <person name="Haridas S."/>
            <person name="Wolfe K.H."/>
            <person name="Lopes M.R."/>
            <person name="Hittinger C.T."/>
            <person name="Goker M."/>
            <person name="Salamov A."/>
            <person name="Wisecaver J."/>
            <person name="Long T.M."/>
            <person name="Aerts A.L."/>
            <person name="Barry K."/>
            <person name="Choi C."/>
            <person name="Clum A."/>
            <person name="Coughlan A.Y."/>
            <person name="Deshpande S."/>
            <person name="Douglass A.P."/>
            <person name="Hanson S.J."/>
            <person name="Klenk H.-P."/>
            <person name="Labutti K."/>
            <person name="Lapidus A."/>
            <person name="Lindquist E."/>
            <person name="Lipzen A."/>
            <person name="Meier-Kolthoff J.P."/>
            <person name="Ohm R.A."/>
            <person name="Otillar R.P."/>
            <person name="Pangilinan J."/>
            <person name="Peng Y."/>
            <person name="Rokas A."/>
            <person name="Rosa C.A."/>
            <person name="Scheuner C."/>
            <person name="Sibirny A.A."/>
            <person name="Slot J.C."/>
            <person name="Stielow J.B."/>
            <person name="Sun H."/>
            <person name="Kurtzman C.P."/>
            <person name="Blackwell M."/>
            <person name="Jeffries T.W."/>
            <person name="Grigoriev I.V."/>
        </authorList>
    </citation>
    <scope>NUCLEOTIDE SEQUENCE [LARGE SCALE GENOMIC DNA]</scope>
    <source>
        <strain evidence="12">NRRL Y-17796</strain>
    </source>
</reference>